<evidence type="ECO:0000256" key="5">
    <source>
        <dbReference type="SAM" id="MobiDB-lite"/>
    </source>
</evidence>
<dbReference type="AlphaFoldDB" id="A0A9P6EU91"/>
<feature type="region of interest" description="Disordered" evidence="5">
    <location>
        <begin position="537"/>
        <end position="593"/>
    </location>
</feature>
<dbReference type="GO" id="GO:0016020">
    <property type="term" value="C:membrane"/>
    <property type="evidence" value="ECO:0007669"/>
    <property type="project" value="UniProtKB-SubCell"/>
</dbReference>
<feature type="compositionally biased region" description="Polar residues" evidence="5">
    <location>
        <begin position="78"/>
        <end position="101"/>
    </location>
</feature>
<feature type="compositionally biased region" description="Low complexity" evidence="5">
    <location>
        <begin position="163"/>
        <end position="172"/>
    </location>
</feature>
<feature type="transmembrane region" description="Helical" evidence="6">
    <location>
        <begin position="347"/>
        <end position="370"/>
    </location>
</feature>
<dbReference type="GO" id="GO:0071944">
    <property type="term" value="C:cell periphery"/>
    <property type="evidence" value="ECO:0007669"/>
    <property type="project" value="UniProtKB-ARBA"/>
</dbReference>
<keyword evidence="2 6" id="KW-0812">Transmembrane</keyword>
<evidence type="ECO:0000256" key="2">
    <source>
        <dbReference type="ARBA" id="ARBA00022692"/>
    </source>
</evidence>
<dbReference type="InterPro" id="IPR051694">
    <property type="entry name" value="Immunoregulatory_rcpt-like"/>
</dbReference>
<dbReference type="EMBL" id="MU157824">
    <property type="protein sequence ID" value="KAF9535446.1"/>
    <property type="molecule type" value="Genomic_DNA"/>
</dbReference>
<protein>
    <submittedName>
        <fullName evidence="7">Uncharacterized protein</fullName>
    </submittedName>
</protein>
<evidence type="ECO:0000313" key="7">
    <source>
        <dbReference type="EMBL" id="KAF9535446.1"/>
    </source>
</evidence>
<feature type="compositionally biased region" description="Low complexity" evidence="5">
    <location>
        <begin position="183"/>
        <end position="222"/>
    </location>
</feature>
<keyword evidence="4 6" id="KW-0472">Membrane</keyword>
<dbReference type="OrthoDB" id="3250803at2759"/>
<comment type="caution">
    <text evidence="7">The sequence shown here is derived from an EMBL/GenBank/DDBJ whole genome shotgun (WGS) entry which is preliminary data.</text>
</comment>
<evidence type="ECO:0000256" key="3">
    <source>
        <dbReference type="ARBA" id="ARBA00022989"/>
    </source>
</evidence>
<feature type="region of interest" description="Disordered" evidence="5">
    <location>
        <begin position="505"/>
        <end position="524"/>
    </location>
</feature>
<evidence type="ECO:0000256" key="6">
    <source>
        <dbReference type="SAM" id="Phobius"/>
    </source>
</evidence>
<reference evidence="7" key="1">
    <citation type="submission" date="2020-11" db="EMBL/GenBank/DDBJ databases">
        <authorList>
            <consortium name="DOE Joint Genome Institute"/>
            <person name="Ahrendt S."/>
            <person name="Riley R."/>
            <person name="Andreopoulos W."/>
            <person name="Labutti K."/>
            <person name="Pangilinan J."/>
            <person name="Ruiz-Duenas F.J."/>
            <person name="Barrasa J.M."/>
            <person name="Sanchez-Garcia M."/>
            <person name="Camarero S."/>
            <person name="Miyauchi S."/>
            <person name="Serrano A."/>
            <person name="Linde D."/>
            <person name="Babiker R."/>
            <person name="Drula E."/>
            <person name="Ayuso-Fernandez I."/>
            <person name="Pacheco R."/>
            <person name="Padilla G."/>
            <person name="Ferreira P."/>
            <person name="Barriuso J."/>
            <person name="Kellner H."/>
            <person name="Castanera R."/>
            <person name="Alfaro M."/>
            <person name="Ramirez L."/>
            <person name="Pisabarro A.G."/>
            <person name="Kuo A."/>
            <person name="Tritt A."/>
            <person name="Lipzen A."/>
            <person name="He G."/>
            <person name="Yan M."/>
            <person name="Ng V."/>
            <person name="Cullen D."/>
            <person name="Martin F."/>
            <person name="Rosso M.-N."/>
            <person name="Henrissat B."/>
            <person name="Hibbett D."/>
            <person name="Martinez A.T."/>
            <person name="Grigoriev I.V."/>
        </authorList>
    </citation>
    <scope>NUCLEOTIDE SEQUENCE</scope>
    <source>
        <strain evidence="7">CBS 506.95</strain>
    </source>
</reference>
<proteinExistence type="predicted"/>
<evidence type="ECO:0000256" key="1">
    <source>
        <dbReference type="ARBA" id="ARBA00004167"/>
    </source>
</evidence>
<comment type="subcellular location">
    <subcellularLocation>
        <location evidence="1">Membrane</location>
        <topology evidence="1">Single-pass membrane protein</topology>
    </subcellularLocation>
</comment>
<dbReference type="PANTHER" id="PTHR15549:SF27">
    <property type="entry name" value="CHITIN-BINDING TYPE-1 DOMAIN-CONTAINING PROTEIN"/>
    <property type="match status" value="1"/>
</dbReference>
<feature type="compositionally biased region" description="Low complexity" evidence="5">
    <location>
        <begin position="126"/>
        <end position="151"/>
    </location>
</feature>
<sequence length="614" mass="65252">MVLLYSFAPTTRLESSFSSLLLVLPLHCRSVYEPEVEVSLFLFSPWTSMSGQRSLEGSSSQFLTSTFSSNTPTSSNFDASSSTGLSETPVASSTSNLTSSPPIEVPSHLGSDAPPSVKPTTTGPLTSEIGTSESTTSRISTSTSISSTAESQPVTTKSQWMPTSSTSSTTTSIFTNSPGQDNTPAAPAPSSDTPPSSTGSMSTKPVATSTSHTESSTHTSATKPPPPPTTTPKPTGSQSHSESPSVKADASAPPAPVTTAVTVVKGSPSHTATVTITPTITLSSPVALNVTVDGSNFLSTPPVITILSTSTNPNGDLVTITEVATNPTEKPNSVKESSGSVLQHKGAVAGIFVVVGLAVVSIFIGLFLFLRRQRKLRKRNKWLEGMQPQPATSFSDNDPFMDPHTATPPNMRSVDDNHYYAGQWPQRISPISPLADVPMQHPHDNRDFGYGGAIPLGNGVHSTSSAEDYQPHSMPEPVGHAYTTDYTHNQDLLHPQQYQYENTNNRDKRHSYAPSSPSIYPASLPNEDEEAIRQEVKTQETTGLGAIPPRPPRSRLRQSARNSDLTPLSTVSSSHSGAYTGMRPPSPIGETTPQDIFARRTLLDVRARPIPPPK</sequence>
<feature type="region of interest" description="Disordered" evidence="5">
    <location>
        <begin position="62"/>
        <end position="254"/>
    </location>
</feature>
<feature type="compositionally biased region" description="Polar residues" evidence="5">
    <location>
        <begin position="559"/>
        <end position="577"/>
    </location>
</feature>
<keyword evidence="8" id="KW-1185">Reference proteome</keyword>
<organism evidence="7 8">
    <name type="scientific">Crepidotus variabilis</name>
    <dbReference type="NCBI Taxonomy" id="179855"/>
    <lineage>
        <taxon>Eukaryota</taxon>
        <taxon>Fungi</taxon>
        <taxon>Dikarya</taxon>
        <taxon>Basidiomycota</taxon>
        <taxon>Agaricomycotina</taxon>
        <taxon>Agaricomycetes</taxon>
        <taxon>Agaricomycetidae</taxon>
        <taxon>Agaricales</taxon>
        <taxon>Agaricineae</taxon>
        <taxon>Crepidotaceae</taxon>
        <taxon>Crepidotus</taxon>
    </lineage>
</organism>
<feature type="compositionally biased region" description="Polar residues" evidence="5">
    <location>
        <begin position="152"/>
        <end position="162"/>
    </location>
</feature>
<evidence type="ECO:0000256" key="4">
    <source>
        <dbReference type="ARBA" id="ARBA00023136"/>
    </source>
</evidence>
<feature type="compositionally biased region" description="Low complexity" evidence="5">
    <location>
        <begin position="512"/>
        <end position="524"/>
    </location>
</feature>
<evidence type="ECO:0000313" key="8">
    <source>
        <dbReference type="Proteomes" id="UP000807306"/>
    </source>
</evidence>
<accession>A0A9P6EU91</accession>
<name>A0A9P6EU91_9AGAR</name>
<keyword evidence="3 6" id="KW-1133">Transmembrane helix</keyword>
<dbReference type="PANTHER" id="PTHR15549">
    <property type="entry name" value="PAIRED IMMUNOGLOBULIN-LIKE TYPE 2 RECEPTOR"/>
    <property type="match status" value="1"/>
</dbReference>
<feature type="compositionally biased region" description="Polar residues" evidence="5">
    <location>
        <begin position="173"/>
        <end position="182"/>
    </location>
</feature>
<feature type="compositionally biased region" description="Low complexity" evidence="5">
    <location>
        <begin position="62"/>
        <end position="77"/>
    </location>
</feature>
<dbReference type="Proteomes" id="UP000807306">
    <property type="component" value="Unassembled WGS sequence"/>
</dbReference>
<gene>
    <name evidence="7" type="ORF">CPB83DRAFT_12377</name>
</gene>